<feature type="domain" description="CHCH" evidence="5">
    <location>
        <begin position="481"/>
        <end position="513"/>
    </location>
</feature>
<dbReference type="InterPro" id="IPR002885">
    <property type="entry name" value="PPR_rpt"/>
</dbReference>
<dbReference type="InterPro" id="IPR011990">
    <property type="entry name" value="TPR-like_helical_dom_sf"/>
</dbReference>
<sequence length="516" mass="57433">MLSLPRVAAIGFLHLKLLSIYQLKQTHAQLIVNGLNSPSLAAKLIKQYCTLLGQQKNYCNARLVFEHFDKPNLFLFNTLIRCSPPKESILVFSRWASRGDLVFDDFTYIFVLGACARSPSVPTLWAGRQIHSWIMKGGTISNTMVQTTLIHSYASNKDVGSARRVFDEMVDRNNVTWNAMITGYCSQRGSAHDALVLFRDMLDNVYGAKPTDTTIVSVLSAASQFGVLETGTCMHGYIEKTNWVPEIDVFIGTSLIDMYSKCGCLNSALSVFSRMKEKNILTWTAMATGLAIHGKGKEAIKLLDSMGASGLKPNATSFTSLLLACCHSGLVEEGLCLFSSMSKFNVTPQMQHYGCIVDLLSRNGLLKEAYEFIMGMPVEPDAILWRSLLSATRIHGDVAMGEKVGKLLLRVHPERSSLNGTSEDYVALSNIYASAGKWEGVETVREEMKVKGIENKFGCSSIQTTTALMFQNMLRDLHQKCTKEMDEYVGCMYYNTNEFDLCRKEQEAFEKACPLE</sequence>
<evidence type="ECO:0000313" key="8">
    <source>
        <dbReference type="Proteomes" id="UP000525078"/>
    </source>
</evidence>
<dbReference type="PROSITE" id="PS51808">
    <property type="entry name" value="CHCH"/>
    <property type="match status" value="1"/>
</dbReference>
<evidence type="ECO:0000256" key="4">
    <source>
        <dbReference type="SAM" id="SignalP"/>
    </source>
</evidence>
<feature type="repeat" description="PPR" evidence="3">
    <location>
        <begin position="173"/>
        <end position="204"/>
    </location>
</feature>
<dbReference type="Pfam" id="PF06747">
    <property type="entry name" value="CHCH"/>
    <property type="match status" value="1"/>
</dbReference>
<feature type="repeat" description="PPR" evidence="3">
    <location>
        <begin position="314"/>
        <end position="348"/>
    </location>
</feature>
<dbReference type="Proteomes" id="UP000525078">
    <property type="component" value="Unassembled WGS sequence"/>
</dbReference>
<dbReference type="Pfam" id="PF20431">
    <property type="entry name" value="E_motif"/>
    <property type="match status" value="1"/>
</dbReference>
<dbReference type="Proteomes" id="UP000583929">
    <property type="component" value="Unassembled WGS sequence"/>
</dbReference>
<feature type="signal peptide" evidence="4">
    <location>
        <begin position="1"/>
        <end position="28"/>
    </location>
</feature>
<dbReference type="Gene3D" id="1.25.40.10">
    <property type="entry name" value="Tetratricopeptide repeat domain"/>
    <property type="match status" value="2"/>
</dbReference>
<evidence type="ECO:0000256" key="1">
    <source>
        <dbReference type="ARBA" id="ARBA00022737"/>
    </source>
</evidence>
<dbReference type="InterPro" id="IPR046960">
    <property type="entry name" value="PPR_At4g14850-like_plant"/>
</dbReference>
<reference evidence="8 9" key="1">
    <citation type="journal article" date="2020" name="bioRxiv">
        <title>Sequence and annotation of 42 cannabis genomes reveals extensive copy number variation in cannabinoid synthesis and pathogen resistance genes.</title>
        <authorList>
            <person name="Mckernan K.J."/>
            <person name="Helbert Y."/>
            <person name="Kane L.T."/>
            <person name="Ebling H."/>
            <person name="Zhang L."/>
            <person name="Liu B."/>
            <person name="Eaton Z."/>
            <person name="Mclaughlin S."/>
            <person name="Kingan S."/>
            <person name="Baybayan P."/>
            <person name="Concepcion G."/>
            <person name="Jordan M."/>
            <person name="Riva A."/>
            <person name="Barbazuk W."/>
            <person name="Harkins T."/>
        </authorList>
    </citation>
    <scope>NUCLEOTIDE SEQUENCE [LARGE SCALE GENOMIC DNA]</scope>
    <source>
        <strain evidence="8 9">cv. Jamaican Lion 4</strain>
        <strain evidence="6">Father</strain>
        <strain evidence="7">Mother</strain>
        <tissue evidence="6">Leaf</tissue>
    </source>
</reference>
<keyword evidence="2" id="KW-1015">Disulfide bond</keyword>
<dbReference type="Pfam" id="PF13041">
    <property type="entry name" value="PPR_2"/>
    <property type="match status" value="1"/>
</dbReference>
<evidence type="ECO:0000313" key="7">
    <source>
        <dbReference type="EMBL" id="KAF4392224.1"/>
    </source>
</evidence>
<dbReference type="AlphaFoldDB" id="A0A7J6DKG8"/>
<evidence type="ECO:0000259" key="5">
    <source>
        <dbReference type="Pfam" id="PF06747"/>
    </source>
</evidence>
<feature type="chain" id="PRO_5033912725" description="CHCH domain-containing protein" evidence="4">
    <location>
        <begin position="29"/>
        <end position="516"/>
    </location>
</feature>
<feature type="repeat" description="PPR" evidence="3">
    <location>
        <begin position="248"/>
        <end position="278"/>
    </location>
</feature>
<accession>A0A7J6DKG8</accession>
<evidence type="ECO:0000256" key="2">
    <source>
        <dbReference type="ARBA" id="ARBA00023157"/>
    </source>
</evidence>
<keyword evidence="1" id="KW-0677">Repeat</keyword>
<dbReference type="Pfam" id="PF01535">
    <property type="entry name" value="PPR"/>
    <property type="match status" value="3"/>
</dbReference>
<protein>
    <recommendedName>
        <fullName evidence="5">CHCH domain-containing protein</fullName>
    </recommendedName>
</protein>
<dbReference type="EMBL" id="JAATIQ010000959">
    <property type="protein sequence ID" value="KAF4346611.1"/>
    <property type="molecule type" value="Genomic_DNA"/>
</dbReference>
<evidence type="ECO:0000256" key="3">
    <source>
        <dbReference type="PROSITE-ProRule" id="PRU00708"/>
    </source>
</evidence>
<dbReference type="NCBIfam" id="TIGR00756">
    <property type="entry name" value="PPR"/>
    <property type="match status" value="5"/>
</dbReference>
<dbReference type="InterPro" id="IPR046848">
    <property type="entry name" value="E_motif"/>
</dbReference>
<comment type="caution">
    <text evidence="6">The sequence shown here is derived from an EMBL/GenBank/DDBJ whole genome shotgun (WGS) entry which is preliminary data.</text>
</comment>
<dbReference type="InterPro" id="IPR010625">
    <property type="entry name" value="CHCH"/>
</dbReference>
<evidence type="ECO:0000313" key="9">
    <source>
        <dbReference type="Proteomes" id="UP000583929"/>
    </source>
</evidence>
<feature type="repeat" description="PPR" evidence="3">
    <location>
        <begin position="279"/>
        <end position="313"/>
    </location>
</feature>
<proteinExistence type="predicted"/>
<organism evidence="6 9">
    <name type="scientific">Cannabis sativa</name>
    <name type="common">Hemp</name>
    <name type="synonym">Marijuana</name>
    <dbReference type="NCBI Taxonomy" id="3483"/>
    <lineage>
        <taxon>Eukaryota</taxon>
        <taxon>Viridiplantae</taxon>
        <taxon>Streptophyta</taxon>
        <taxon>Embryophyta</taxon>
        <taxon>Tracheophyta</taxon>
        <taxon>Spermatophyta</taxon>
        <taxon>Magnoliopsida</taxon>
        <taxon>eudicotyledons</taxon>
        <taxon>Gunneridae</taxon>
        <taxon>Pentapetalae</taxon>
        <taxon>rosids</taxon>
        <taxon>fabids</taxon>
        <taxon>Rosales</taxon>
        <taxon>Cannabaceae</taxon>
        <taxon>Cannabis</taxon>
    </lineage>
</organism>
<dbReference type="GO" id="GO:0009451">
    <property type="term" value="P:RNA modification"/>
    <property type="evidence" value="ECO:0007669"/>
    <property type="project" value="InterPro"/>
</dbReference>
<dbReference type="PROSITE" id="PS51375">
    <property type="entry name" value="PPR"/>
    <property type="match status" value="4"/>
</dbReference>
<dbReference type="FunFam" id="1.25.40.10:FF:000090">
    <property type="entry name" value="Pentatricopeptide repeat-containing protein, chloroplastic"/>
    <property type="match status" value="1"/>
</dbReference>
<keyword evidence="4" id="KW-0732">Signal</keyword>
<evidence type="ECO:0000313" key="6">
    <source>
        <dbReference type="EMBL" id="KAF4346611.1"/>
    </source>
</evidence>
<dbReference type="GO" id="GO:0003723">
    <property type="term" value="F:RNA binding"/>
    <property type="evidence" value="ECO:0007669"/>
    <property type="project" value="InterPro"/>
</dbReference>
<keyword evidence="9" id="KW-1185">Reference proteome</keyword>
<dbReference type="EMBL" id="JAATIP010000019">
    <property type="protein sequence ID" value="KAF4392224.1"/>
    <property type="molecule type" value="Genomic_DNA"/>
</dbReference>
<gene>
    <name evidence="7" type="ORF">F8388_012680</name>
    <name evidence="6" type="ORF">G4B88_017315</name>
</gene>
<dbReference type="PANTHER" id="PTHR47926:SF537">
    <property type="entry name" value="PENTACOTRIPEPTIDE-REPEAT REGION OF PRORP DOMAIN-CONTAINING PROTEIN"/>
    <property type="match status" value="1"/>
</dbReference>
<dbReference type="PANTHER" id="PTHR47926">
    <property type="entry name" value="PENTATRICOPEPTIDE REPEAT-CONTAINING PROTEIN"/>
    <property type="match status" value="1"/>
</dbReference>
<name>A0A7J6DKG8_CANSA</name>